<dbReference type="Proteomes" id="UP000197058">
    <property type="component" value="Plasmid unnamed1"/>
</dbReference>
<dbReference type="EMBL" id="CP022047">
    <property type="protein sequence ID" value="ASE35736.1"/>
    <property type="molecule type" value="Genomic_DNA"/>
</dbReference>
<dbReference type="AlphaFoldDB" id="A0AAI8GV48"/>
<accession>A0AAI8GV48</accession>
<evidence type="ECO:0000313" key="2">
    <source>
        <dbReference type="Proteomes" id="UP000197058"/>
    </source>
</evidence>
<evidence type="ECO:0000313" key="1">
    <source>
        <dbReference type="EMBL" id="ASE35736.1"/>
    </source>
</evidence>
<sequence>MNKVVCNIGSNNTEYVLYNGNEKIIDKKLEKRKNYKLDSNQIINEAVNIAYSNGIYSFEIDEIDLVITK</sequence>
<gene>
    <name evidence="1" type="ORF">CEP64_14065</name>
</gene>
<geneLocation type="plasmid" evidence="1 2">
    <name>unnamed1</name>
</geneLocation>
<name>A0AAI8GV48_MAMSC</name>
<keyword evidence="1" id="KW-0614">Plasmid</keyword>
<organism evidence="1 2">
    <name type="scientific">Mammaliicoccus sciuri</name>
    <name type="common">Staphylococcus sciuri</name>
    <dbReference type="NCBI Taxonomy" id="1296"/>
    <lineage>
        <taxon>Bacteria</taxon>
        <taxon>Bacillati</taxon>
        <taxon>Bacillota</taxon>
        <taxon>Bacilli</taxon>
        <taxon>Bacillales</taxon>
        <taxon>Staphylococcaceae</taxon>
        <taxon>Mammaliicoccus</taxon>
    </lineage>
</organism>
<protein>
    <submittedName>
        <fullName evidence="1">Uncharacterized protein</fullName>
    </submittedName>
</protein>
<dbReference type="RefSeq" id="WP_088592828.1">
    <property type="nucleotide sequence ID" value="NZ_CP022047.2"/>
</dbReference>
<proteinExistence type="predicted"/>
<reference evidence="2" key="1">
    <citation type="submission" date="2017-06" db="EMBL/GenBank/DDBJ databases">
        <title>FDA dAtabase for Regulatory Grade micrObial Sequences (FDA-ARGOS): Supporting development and validation of Infectious Disease Dx tests.</title>
        <authorList>
            <person name="Goldberg B."/>
            <person name="Campos J."/>
            <person name="Tallon L."/>
            <person name="Sadzewicz L."/>
            <person name="Sengamalay N."/>
            <person name="Ott S."/>
            <person name="Godinez A."/>
            <person name="Nagaraj S."/>
            <person name="Vavikolanu K."/>
            <person name="Nadendla S."/>
            <person name="George J."/>
            <person name="Geyer C."/>
            <person name="Sichtig H."/>
        </authorList>
    </citation>
    <scope>NUCLEOTIDE SEQUENCE [LARGE SCALE GENOMIC DNA]</scope>
    <source>
        <strain evidence="2">FDAARGOS_285</strain>
        <plasmid evidence="2">unnamed1</plasmid>
    </source>
</reference>
<dbReference type="KEGG" id="sscu:CEP64_14065"/>